<dbReference type="InterPro" id="IPR022577">
    <property type="entry name" value="TBCD_C"/>
</dbReference>
<proteinExistence type="predicted"/>
<dbReference type="GO" id="GO:0007021">
    <property type="term" value="P:tubulin complex assembly"/>
    <property type="evidence" value="ECO:0007669"/>
    <property type="project" value="InterPro"/>
</dbReference>
<dbReference type="PANTHER" id="PTHR12658">
    <property type="entry name" value="BETA-TUBULIN COFACTOR D"/>
    <property type="match status" value="1"/>
</dbReference>
<dbReference type="InterPro" id="IPR033162">
    <property type="entry name" value="TBCD"/>
</dbReference>
<dbReference type="Gene3D" id="1.25.10.10">
    <property type="entry name" value="Leucine-rich Repeat Variant"/>
    <property type="match status" value="2"/>
</dbReference>
<feature type="domain" description="Tubulin-folding cofactor D ARM repeats" evidence="3">
    <location>
        <begin position="66"/>
        <end position="295"/>
    </location>
</feature>
<evidence type="ECO:0000259" key="3">
    <source>
        <dbReference type="Pfam" id="PF25767"/>
    </source>
</evidence>
<evidence type="ECO:0000313" key="5">
    <source>
        <dbReference type="Proteomes" id="UP001431209"/>
    </source>
</evidence>
<gene>
    <name evidence="4" type="ORF">AKO1_011071</name>
</gene>
<dbReference type="GO" id="GO:0005096">
    <property type="term" value="F:GTPase activator activity"/>
    <property type="evidence" value="ECO:0007669"/>
    <property type="project" value="InterPro"/>
</dbReference>
<protein>
    <submittedName>
        <fullName evidence="4">Tubulin-folding cofactor D</fullName>
    </submittedName>
</protein>
<feature type="domain" description="Tubulin-folding cofactor D C-terminal" evidence="2">
    <location>
        <begin position="645"/>
        <end position="838"/>
    </location>
</feature>
<dbReference type="Proteomes" id="UP001431209">
    <property type="component" value="Unassembled WGS sequence"/>
</dbReference>
<organism evidence="4 5">
    <name type="scientific">Acrasis kona</name>
    <dbReference type="NCBI Taxonomy" id="1008807"/>
    <lineage>
        <taxon>Eukaryota</taxon>
        <taxon>Discoba</taxon>
        <taxon>Heterolobosea</taxon>
        <taxon>Tetramitia</taxon>
        <taxon>Eutetramitia</taxon>
        <taxon>Acrasidae</taxon>
        <taxon>Acrasis</taxon>
    </lineage>
</organism>
<evidence type="ECO:0000256" key="1">
    <source>
        <dbReference type="ARBA" id="ARBA00023186"/>
    </source>
</evidence>
<dbReference type="InterPro" id="IPR011989">
    <property type="entry name" value="ARM-like"/>
</dbReference>
<dbReference type="SUPFAM" id="SSF48371">
    <property type="entry name" value="ARM repeat"/>
    <property type="match status" value="2"/>
</dbReference>
<accession>A0AAW2YU39</accession>
<comment type="caution">
    <text evidence="4">The sequence shown here is derived from an EMBL/GenBank/DDBJ whole genome shotgun (WGS) entry which is preliminary data.</text>
</comment>
<dbReference type="GO" id="GO:0007023">
    <property type="term" value="P:post-chaperonin tubulin folding pathway"/>
    <property type="evidence" value="ECO:0007669"/>
    <property type="project" value="InterPro"/>
</dbReference>
<dbReference type="Pfam" id="PF25767">
    <property type="entry name" value="ARM_TBCD_2nd"/>
    <property type="match status" value="1"/>
</dbReference>
<dbReference type="EMBL" id="JAOPGA020000657">
    <property type="protein sequence ID" value="KAL0480493.1"/>
    <property type="molecule type" value="Genomic_DNA"/>
</dbReference>
<sequence length="962" mass="108762">MCKEQLPQFIQYCEAELTTTKNNFLKAGINLTMAQVLSFGNRTELLQILPRMATLVFNDEPANTLLNQLSVKLTQRIGLVSLKPRVVNWRYKKSRQSLMGTNLSNKENNQDDDDDDDDIEISDIIEEVIERLLNALREKDTIVRWSAAKGIGRVTSRLPMDMGDQIVGNLLELFTPSETDCAWHGGCLALAELSRRGLLLPSRLQTIIPVINTALSYDERRGAHSVGSHVRDAACYVCWAFARAYQPEVMQPYVNQLAAALLRTAVFDRELNCRRAAAAAFQENVGRQGNFSHGIDILTKADYFSLCNRSSAYLEVSYFIAQFPEYCNELIDDLIYNKIIHWDQSIRELASQSLMKLTRLNVNYMQSKLEHLLQQITSTDMNHRHGCLLSLANVLLALHECNYEFSQPEQEMLISVISRIQNKKLYTGRGGELTKEAACRFIECISKSKIKLTKDVIELYKNTLDDCLKHPTITIVNGAVSAMVSFMSTHYPILMEMHRNDILKKYINALKEDDALSVRRGYILLLGNVPDCIISDSSQFESIINVLILRSKVEQEEIHRDADSRSSAIDSLINFVSHSKFFNSTNSSHSSIFQCVVDCSNDYSVDKRGDVGSFVREASMRAIDYLLTQSSSSVPVLSIQQSNALIGILLKQQCEKIDRVRDTAGKVLYRAVNADKTDFVNKLEIKEAIAEGMELIQIQIQDLSNRDPKGSLIDWSSSEITFPIMCRLLNLAPYRYDLLHGLVVSIGGLSSHVFRASADAMISFMKCNQVQVKWIAEDLIELLNQNVDEERVNVPLLKSISHLMSHDCFSCLDGDGEFCDDLIQWITQHLAVTKNVLKITYIVDILCELLKFADPVRSKALGILMGTLVNIFPKVREHASTQLYSTLQVFGDEVLGDDEELLDEVLDFLTSTNWQLKSVQLKPSVQEICAKAGFEFTVIRPPKQDPTKLRKTNRDTFTEVLY</sequence>
<dbReference type="GO" id="GO:0000226">
    <property type="term" value="P:microtubule cytoskeleton organization"/>
    <property type="evidence" value="ECO:0007669"/>
    <property type="project" value="TreeGrafter"/>
</dbReference>
<dbReference type="AlphaFoldDB" id="A0AAW2YU39"/>
<dbReference type="InterPro" id="IPR016024">
    <property type="entry name" value="ARM-type_fold"/>
</dbReference>
<keyword evidence="5" id="KW-1185">Reference proteome</keyword>
<name>A0AAW2YU39_9EUKA</name>
<dbReference type="GO" id="GO:0048487">
    <property type="term" value="F:beta-tubulin binding"/>
    <property type="evidence" value="ECO:0007669"/>
    <property type="project" value="InterPro"/>
</dbReference>
<dbReference type="Pfam" id="PF12612">
    <property type="entry name" value="TFCD_C"/>
    <property type="match status" value="1"/>
</dbReference>
<reference evidence="4 5" key="1">
    <citation type="submission" date="2024-03" db="EMBL/GenBank/DDBJ databases">
        <title>The Acrasis kona genome and developmental transcriptomes reveal deep origins of eukaryotic multicellular pathways.</title>
        <authorList>
            <person name="Sheikh S."/>
            <person name="Fu C.-J."/>
            <person name="Brown M.W."/>
            <person name="Baldauf S.L."/>
        </authorList>
    </citation>
    <scope>NUCLEOTIDE SEQUENCE [LARGE SCALE GENOMIC DNA]</scope>
    <source>
        <strain evidence="4 5">ATCC MYA-3509</strain>
    </source>
</reference>
<keyword evidence="1" id="KW-0143">Chaperone</keyword>
<dbReference type="PANTHER" id="PTHR12658:SF0">
    <property type="entry name" value="TUBULIN-SPECIFIC CHAPERONE D"/>
    <property type="match status" value="1"/>
</dbReference>
<evidence type="ECO:0000259" key="2">
    <source>
        <dbReference type="Pfam" id="PF12612"/>
    </source>
</evidence>
<dbReference type="InterPro" id="IPR058033">
    <property type="entry name" value="ARM_TBCD_2nd"/>
</dbReference>
<evidence type="ECO:0000313" key="4">
    <source>
        <dbReference type="EMBL" id="KAL0480493.1"/>
    </source>
</evidence>